<sequence length="183" mass="18164">MSNKFTRFGTIILTAAAAAAVLGACSKPATVDNGADPAPSSSSQDPSPGTSSEAPGDGTPGRGNPSHPDGTTFVALTRSNQNLPNGAPNGPGTVVITADGAWAFTPKSGPAKNGTLTAAQLADLNRLVADPAISGSTDKSKCPADTPTYMLTLPGQALTGTCGTKRNAVFTEVVDLILAATAI</sequence>
<organism evidence="3 4">
    <name type="scientific">Phytomonospora endophytica</name>
    <dbReference type="NCBI Taxonomy" id="714109"/>
    <lineage>
        <taxon>Bacteria</taxon>
        <taxon>Bacillati</taxon>
        <taxon>Actinomycetota</taxon>
        <taxon>Actinomycetes</taxon>
        <taxon>Micromonosporales</taxon>
        <taxon>Micromonosporaceae</taxon>
        <taxon>Phytomonospora</taxon>
    </lineage>
</organism>
<dbReference type="EMBL" id="JACHGT010000011">
    <property type="protein sequence ID" value="MBB6037042.1"/>
    <property type="molecule type" value="Genomic_DNA"/>
</dbReference>
<proteinExistence type="predicted"/>
<feature type="compositionally biased region" description="Low complexity" evidence="1">
    <location>
        <begin position="34"/>
        <end position="52"/>
    </location>
</feature>
<keyword evidence="4" id="KW-1185">Reference proteome</keyword>
<evidence type="ECO:0000256" key="2">
    <source>
        <dbReference type="SAM" id="SignalP"/>
    </source>
</evidence>
<evidence type="ECO:0000313" key="4">
    <source>
        <dbReference type="Proteomes" id="UP000548476"/>
    </source>
</evidence>
<feature type="region of interest" description="Disordered" evidence="1">
    <location>
        <begin position="28"/>
        <end position="73"/>
    </location>
</feature>
<feature type="chain" id="PRO_5039292813" description="DUF3558 domain-containing protein" evidence="2">
    <location>
        <begin position="32"/>
        <end position="183"/>
    </location>
</feature>
<name>A0A841FU18_9ACTN</name>
<protein>
    <recommendedName>
        <fullName evidence="5">DUF3558 domain-containing protein</fullName>
    </recommendedName>
</protein>
<evidence type="ECO:0008006" key="5">
    <source>
        <dbReference type="Google" id="ProtNLM"/>
    </source>
</evidence>
<keyword evidence="2" id="KW-0732">Signal</keyword>
<comment type="caution">
    <text evidence="3">The sequence shown here is derived from an EMBL/GenBank/DDBJ whole genome shotgun (WGS) entry which is preliminary data.</text>
</comment>
<dbReference type="Proteomes" id="UP000548476">
    <property type="component" value="Unassembled WGS sequence"/>
</dbReference>
<evidence type="ECO:0000256" key="1">
    <source>
        <dbReference type="SAM" id="MobiDB-lite"/>
    </source>
</evidence>
<dbReference type="PROSITE" id="PS51257">
    <property type="entry name" value="PROKAR_LIPOPROTEIN"/>
    <property type="match status" value="1"/>
</dbReference>
<dbReference type="AlphaFoldDB" id="A0A841FU18"/>
<accession>A0A841FU18</accession>
<feature type="signal peptide" evidence="2">
    <location>
        <begin position="1"/>
        <end position="31"/>
    </location>
</feature>
<dbReference type="RefSeq" id="WP_184789878.1">
    <property type="nucleotide sequence ID" value="NZ_BONT01000072.1"/>
</dbReference>
<evidence type="ECO:0000313" key="3">
    <source>
        <dbReference type="EMBL" id="MBB6037042.1"/>
    </source>
</evidence>
<reference evidence="3 4" key="1">
    <citation type="submission" date="2020-08" db="EMBL/GenBank/DDBJ databases">
        <title>Genomic Encyclopedia of Type Strains, Phase IV (KMG-IV): sequencing the most valuable type-strain genomes for metagenomic binning, comparative biology and taxonomic classification.</title>
        <authorList>
            <person name="Goeker M."/>
        </authorList>
    </citation>
    <scope>NUCLEOTIDE SEQUENCE [LARGE SCALE GENOMIC DNA]</scope>
    <source>
        <strain evidence="3 4">YIM 65646</strain>
    </source>
</reference>
<gene>
    <name evidence="3" type="ORF">HNR73_004915</name>
</gene>